<reference evidence="3" key="1">
    <citation type="journal article" date="2019" name="Int. J. Syst. Evol. Microbiol.">
        <title>The Global Catalogue of Microorganisms (GCM) 10K type strain sequencing project: providing services to taxonomists for standard genome sequencing and annotation.</title>
        <authorList>
            <consortium name="The Broad Institute Genomics Platform"/>
            <consortium name="The Broad Institute Genome Sequencing Center for Infectious Disease"/>
            <person name="Wu L."/>
            <person name="Ma J."/>
        </authorList>
    </citation>
    <scope>NUCLEOTIDE SEQUENCE [LARGE SCALE GENOMIC DNA]</scope>
    <source>
        <strain evidence="3">NBRC 113072</strain>
    </source>
</reference>
<protein>
    <recommendedName>
        <fullName evidence="4">Secreted protein</fullName>
    </recommendedName>
</protein>
<evidence type="ECO:0000256" key="1">
    <source>
        <dbReference type="SAM" id="MobiDB-lite"/>
    </source>
</evidence>
<evidence type="ECO:0000313" key="2">
    <source>
        <dbReference type="EMBL" id="GMA41638.1"/>
    </source>
</evidence>
<organism evidence="2 3">
    <name type="scientific">Mobilicoccus caccae</name>
    <dbReference type="NCBI Taxonomy" id="1859295"/>
    <lineage>
        <taxon>Bacteria</taxon>
        <taxon>Bacillati</taxon>
        <taxon>Actinomycetota</taxon>
        <taxon>Actinomycetes</taxon>
        <taxon>Micrococcales</taxon>
        <taxon>Dermatophilaceae</taxon>
        <taxon>Mobilicoccus</taxon>
    </lineage>
</organism>
<dbReference type="Proteomes" id="UP001157126">
    <property type="component" value="Unassembled WGS sequence"/>
</dbReference>
<feature type="region of interest" description="Disordered" evidence="1">
    <location>
        <begin position="40"/>
        <end position="87"/>
    </location>
</feature>
<dbReference type="RefSeq" id="WP_284305180.1">
    <property type="nucleotide sequence ID" value="NZ_BSUO01000001.1"/>
</dbReference>
<feature type="compositionally biased region" description="Acidic residues" evidence="1">
    <location>
        <begin position="78"/>
        <end position="87"/>
    </location>
</feature>
<evidence type="ECO:0000313" key="3">
    <source>
        <dbReference type="Proteomes" id="UP001157126"/>
    </source>
</evidence>
<comment type="caution">
    <text evidence="2">The sequence shown here is derived from an EMBL/GenBank/DDBJ whole genome shotgun (WGS) entry which is preliminary data.</text>
</comment>
<accession>A0ABQ6IWH7</accession>
<dbReference type="EMBL" id="BSUO01000001">
    <property type="protein sequence ID" value="GMA41638.1"/>
    <property type="molecule type" value="Genomic_DNA"/>
</dbReference>
<name>A0ABQ6IWH7_9MICO</name>
<keyword evidence="3" id="KW-1185">Reference proteome</keyword>
<proteinExistence type="predicted"/>
<gene>
    <name evidence="2" type="ORF">GCM10025883_36830</name>
</gene>
<sequence>MIGWLLVLSFLLGFALTWLYMVRTISRTVEPVSVRSRRYPAEDVGEPYETDAPSETQRVEQPRGDGPTRVPSRRVVEFEDETDSFGR</sequence>
<evidence type="ECO:0008006" key="4">
    <source>
        <dbReference type="Google" id="ProtNLM"/>
    </source>
</evidence>